<dbReference type="AlphaFoldDB" id="A0A4P9ULZ1"/>
<dbReference type="UniPathway" id="UPA00391"/>
<evidence type="ECO:0000256" key="8">
    <source>
        <dbReference type="ARBA" id="ARBA00023239"/>
    </source>
</evidence>
<evidence type="ECO:0000256" key="2">
    <source>
        <dbReference type="ARBA" id="ARBA00005061"/>
    </source>
</evidence>
<reference evidence="12" key="1">
    <citation type="journal article" date="2019" name="J. Bacteriol.">
        <title>A Mutagenic Screen Identifies a TonB-Dependent Receptor Required for the Lanthanide Metal Switch in the Type I Methanotroph 'Methylotuvimicrobium buryatense' 5GB1C.</title>
        <authorList>
            <person name="Groom J.D."/>
            <person name="Ford S.M."/>
            <person name="Pesesky M.W."/>
            <person name="Lidstrom M.E."/>
        </authorList>
    </citation>
    <scope>NUCLEOTIDE SEQUENCE [LARGE SCALE GENOMIC DNA]</scope>
    <source>
        <strain evidence="12">5GB1C</strain>
    </source>
</reference>
<keyword evidence="8" id="KW-0456">Lyase</keyword>
<dbReference type="InterPro" id="IPR038418">
    <property type="entry name" value="6-PTP_synth/QueD_sf"/>
</dbReference>
<proteinExistence type="inferred from homology"/>
<comment type="similarity">
    <text evidence="3">Belongs to the PTPS family. QueD subfamily.</text>
</comment>
<dbReference type="OrthoDB" id="9804698at2"/>
<dbReference type="RefSeq" id="WP_017840819.1">
    <property type="nucleotide sequence ID" value="NZ_CP035467.1"/>
</dbReference>
<evidence type="ECO:0000256" key="10">
    <source>
        <dbReference type="ARBA" id="ARBA00048807"/>
    </source>
</evidence>
<organism evidence="11 12">
    <name type="scientific">Methylotuvimicrobium buryatense</name>
    <name type="common">Methylomicrobium buryatense</name>
    <dbReference type="NCBI Taxonomy" id="95641"/>
    <lineage>
        <taxon>Bacteria</taxon>
        <taxon>Pseudomonadati</taxon>
        <taxon>Pseudomonadota</taxon>
        <taxon>Gammaproteobacteria</taxon>
        <taxon>Methylococcales</taxon>
        <taxon>Methylococcaceae</taxon>
        <taxon>Methylotuvimicrobium</taxon>
    </lineage>
</organism>
<dbReference type="Pfam" id="PF01242">
    <property type="entry name" value="PTPS"/>
    <property type="match status" value="1"/>
</dbReference>
<dbReference type="SUPFAM" id="SSF55620">
    <property type="entry name" value="Tetrahydrobiopterin biosynthesis enzymes-like"/>
    <property type="match status" value="1"/>
</dbReference>
<dbReference type="PANTHER" id="PTHR12589:SF7">
    <property type="entry name" value="6-PYRUVOYL TETRAHYDROBIOPTERIN SYNTHASE"/>
    <property type="match status" value="1"/>
</dbReference>
<dbReference type="GO" id="GO:0070497">
    <property type="term" value="F:6-carboxytetrahydropterin synthase activity"/>
    <property type="evidence" value="ECO:0007669"/>
    <property type="project" value="UniProtKB-EC"/>
</dbReference>
<gene>
    <name evidence="11" type="ORF">EQU24_03540</name>
</gene>
<name>A0A4P9ULZ1_METBY</name>
<evidence type="ECO:0000313" key="12">
    <source>
        <dbReference type="Proteomes" id="UP000305881"/>
    </source>
</evidence>
<evidence type="ECO:0000256" key="7">
    <source>
        <dbReference type="ARBA" id="ARBA00022833"/>
    </source>
</evidence>
<comment type="catalytic activity">
    <reaction evidence="10">
        <text>7,8-dihydroneopterin 3'-triphosphate + H2O = 6-carboxy-5,6,7,8-tetrahydropterin + triphosphate + acetaldehyde + 2 H(+)</text>
        <dbReference type="Rhea" id="RHEA:27966"/>
        <dbReference type="ChEBI" id="CHEBI:15343"/>
        <dbReference type="ChEBI" id="CHEBI:15377"/>
        <dbReference type="ChEBI" id="CHEBI:15378"/>
        <dbReference type="ChEBI" id="CHEBI:18036"/>
        <dbReference type="ChEBI" id="CHEBI:58462"/>
        <dbReference type="ChEBI" id="CHEBI:61032"/>
        <dbReference type="EC" id="4.1.2.50"/>
    </reaction>
</comment>
<evidence type="ECO:0000313" key="11">
    <source>
        <dbReference type="EMBL" id="QCW81423.1"/>
    </source>
</evidence>
<dbReference type="Proteomes" id="UP000305881">
    <property type="component" value="Chromosome"/>
</dbReference>
<dbReference type="KEGG" id="mbur:EQU24_03540"/>
<evidence type="ECO:0000256" key="3">
    <source>
        <dbReference type="ARBA" id="ARBA00008900"/>
    </source>
</evidence>
<evidence type="ECO:0000256" key="5">
    <source>
        <dbReference type="ARBA" id="ARBA00018141"/>
    </source>
</evidence>
<dbReference type="STRING" id="675511.GCA_000341735_02299"/>
<dbReference type="InterPro" id="IPR007115">
    <property type="entry name" value="6-PTP_synth/QueD"/>
</dbReference>
<evidence type="ECO:0000256" key="6">
    <source>
        <dbReference type="ARBA" id="ARBA00022723"/>
    </source>
</evidence>
<dbReference type="PANTHER" id="PTHR12589">
    <property type="entry name" value="PYRUVOYL TETRAHYDROBIOPTERIN SYNTHASE"/>
    <property type="match status" value="1"/>
</dbReference>
<accession>A0A4P9ULZ1</accession>
<dbReference type="EMBL" id="CP035467">
    <property type="protein sequence ID" value="QCW81423.1"/>
    <property type="molecule type" value="Genomic_DNA"/>
</dbReference>
<evidence type="ECO:0000256" key="1">
    <source>
        <dbReference type="ARBA" id="ARBA00001947"/>
    </source>
</evidence>
<keyword evidence="7" id="KW-0862">Zinc</keyword>
<evidence type="ECO:0000256" key="4">
    <source>
        <dbReference type="ARBA" id="ARBA00012982"/>
    </source>
</evidence>
<keyword evidence="12" id="KW-1185">Reference proteome</keyword>
<protein>
    <recommendedName>
        <fullName evidence="5">6-carboxy-5,6,7,8-tetrahydropterin synthase</fullName>
        <ecNumber evidence="4">4.1.2.50</ecNumber>
    </recommendedName>
    <alternativeName>
        <fullName evidence="9">Queuosine biosynthesis protein QueD</fullName>
    </alternativeName>
</protein>
<comment type="cofactor">
    <cofactor evidence="1">
        <name>Zn(2+)</name>
        <dbReference type="ChEBI" id="CHEBI:29105"/>
    </cofactor>
</comment>
<dbReference type="EC" id="4.1.2.50" evidence="4"/>
<dbReference type="Gene3D" id="3.30.479.10">
    <property type="entry name" value="6-pyruvoyl tetrahydropterin synthase/QueD"/>
    <property type="match status" value="1"/>
</dbReference>
<evidence type="ECO:0000256" key="9">
    <source>
        <dbReference type="ARBA" id="ARBA00031449"/>
    </source>
</evidence>
<comment type="pathway">
    <text evidence="2">Purine metabolism; 7-cyano-7-deazaguanine biosynthesis.</text>
</comment>
<keyword evidence="6" id="KW-0479">Metal-binding</keyword>
<sequence length="122" mass="14364">MYQLAICRDFIAQHYLVGGDWGAENQRHSHHYRVEIQIEHDRLDSHGYLVDIVDLENALSAVIERFKDVTLNDLSEFDGLNPSLEHFARIIHEGLQSRLDFGEQKLTVKLWENERDWAGYRE</sequence>
<dbReference type="GO" id="GO:0046872">
    <property type="term" value="F:metal ion binding"/>
    <property type="evidence" value="ECO:0007669"/>
    <property type="project" value="UniProtKB-KW"/>
</dbReference>